<reference evidence="3" key="1">
    <citation type="submission" date="2015-05" db="EMBL/GenBank/DDBJ databases">
        <authorList>
            <person name="Fogelqvist Johan"/>
        </authorList>
    </citation>
    <scope>NUCLEOTIDE SEQUENCE [LARGE SCALE GENOMIC DNA]</scope>
</reference>
<gene>
    <name evidence="2" type="ORF">BN1723_016307</name>
</gene>
<dbReference type="EMBL" id="CVQI01033795">
    <property type="protein sequence ID" value="CRK44032.1"/>
    <property type="molecule type" value="Genomic_DNA"/>
</dbReference>
<proteinExistence type="predicted"/>
<feature type="non-terminal residue" evidence="2">
    <location>
        <position position="155"/>
    </location>
</feature>
<name>A0A0G4NC39_VERLO</name>
<evidence type="ECO:0000313" key="2">
    <source>
        <dbReference type="EMBL" id="CRK44032.1"/>
    </source>
</evidence>
<evidence type="ECO:0000313" key="3">
    <source>
        <dbReference type="Proteomes" id="UP000045706"/>
    </source>
</evidence>
<feature type="region of interest" description="Disordered" evidence="1">
    <location>
        <begin position="134"/>
        <end position="155"/>
    </location>
</feature>
<feature type="compositionally biased region" description="Basic and acidic residues" evidence="1">
    <location>
        <begin position="91"/>
        <end position="110"/>
    </location>
</feature>
<dbReference type="AlphaFoldDB" id="A0A0G4NC39"/>
<organism evidence="2 3">
    <name type="scientific">Verticillium longisporum</name>
    <name type="common">Verticillium dahliae var. longisporum</name>
    <dbReference type="NCBI Taxonomy" id="100787"/>
    <lineage>
        <taxon>Eukaryota</taxon>
        <taxon>Fungi</taxon>
        <taxon>Dikarya</taxon>
        <taxon>Ascomycota</taxon>
        <taxon>Pezizomycotina</taxon>
        <taxon>Sordariomycetes</taxon>
        <taxon>Hypocreomycetidae</taxon>
        <taxon>Glomerellales</taxon>
        <taxon>Plectosphaerellaceae</taxon>
        <taxon>Verticillium</taxon>
    </lineage>
</organism>
<accession>A0A0G4NC39</accession>
<evidence type="ECO:0000256" key="1">
    <source>
        <dbReference type="SAM" id="MobiDB-lite"/>
    </source>
</evidence>
<protein>
    <submittedName>
        <fullName evidence="2">Uncharacterized protein</fullName>
    </submittedName>
</protein>
<sequence length="155" mass="17892">MRAMQSETNEFGDFFDKFDSEDWVPPDFQGLGNDYWGGRLGDPVVEPYLFEEDNMFIDEKNAFDEGGKGKLVELDDNKWEEQFAQMELQHKEDQEAKAAEPELEEMDKAMQSETNEFGDFESIWKGIQSETAAARSMVDGDTTFDKFDSEDWVPP</sequence>
<feature type="region of interest" description="Disordered" evidence="1">
    <location>
        <begin position="91"/>
        <end position="121"/>
    </location>
</feature>
<dbReference type="Proteomes" id="UP000045706">
    <property type="component" value="Unassembled WGS sequence"/>
</dbReference>